<protein>
    <recommendedName>
        <fullName evidence="1">Methyltransferase type 11 domain-containing protein</fullName>
    </recommendedName>
</protein>
<comment type="caution">
    <text evidence="2">The sequence shown here is derived from an EMBL/GenBank/DDBJ whole genome shotgun (WGS) entry which is preliminary data.</text>
</comment>
<gene>
    <name evidence="2" type="ORF">A3B10_03725</name>
</gene>
<dbReference type="AlphaFoldDB" id="A0A1F5PZ55"/>
<organism evidence="2 3">
    <name type="scientific">Candidatus Doudnabacteria bacterium RIFCSPLOWO2_01_FULL_44_21</name>
    <dbReference type="NCBI Taxonomy" id="1817841"/>
    <lineage>
        <taxon>Bacteria</taxon>
        <taxon>Candidatus Doudnaibacteriota</taxon>
    </lineage>
</organism>
<dbReference type="GO" id="GO:0008757">
    <property type="term" value="F:S-adenosylmethionine-dependent methyltransferase activity"/>
    <property type="evidence" value="ECO:0007669"/>
    <property type="project" value="InterPro"/>
</dbReference>
<dbReference type="PANTHER" id="PTHR43460:SF1">
    <property type="entry name" value="METHYLTRANSFERASE TYPE 11 DOMAIN-CONTAINING PROTEIN"/>
    <property type="match status" value="1"/>
</dbReference>
<reference evidence="2 3" key="1">
    <citation type="journal article" date="2016" name="Nat. Commun.">
        <title>Thousands of microbial genomes shed light on interconnected biogeochemical processes in an aquifer system.</title>
        <authorList>
            <person name="Anantharaman K."/>
            <person name="Brown C.T."/>
            <person name="Hug L.A."/>
            <person name="Sharon I."/>
            <person name="Castelle C.J."/>
            <person name="Probst A.J."/>
            <person name="Thomas B.C."/>
            <person name="Singh A."/>
            <person name="Wilkins M.J."/>
            <person name="Karaoz U."/>
            <person name="Brodie E.L."/>
            <person name="Williams K.H."/>
            <person name="Hubbard S.S."/>
            <person name="Banfield J.F."/>
        </authorList>
    </citation>
    <scope>NUCLEOTIDE SEQUENCE [LARGE SCALE GENOMIC DNA]</scope>
</reference>
<dbReference type="PANTHER" id="PTHR43460">
    <property type="entry name" value="METHYLTRANSFERASE"/>
    <property type="match status" value="1"/>
</dbReference>
<evidence type="ECO:0000259" key="1">
    <source>
        <dbReference type="Pfam" id="PF08241"/>
    </source>
</evidence>
<dbReference type="EMBL" id="MFFB01000007">
    <property type="protein sequence ID" value="OGE94870.1"/>
    <property type="molecule type" value="Genomic_DNA"/>
</dbReference>
<dbReference type="InterPro" id="IPR029063">
    <property type="entry name" value="SAM-dependent_MTases_sf"/>
</dbReference>
<dbReference type="SUPFAM" id="SSF53335">
    <property type="entry name" value="S-adenosyl-L-methionine-dependent methyltransferases"/>
    <property type="match status" value="1"/>
</dbReference>
<dbReference type="STRING" id="1817841.A3B10_03725"/>
<dbReference type="InterPro" id="IPR013216">
    <property type="entry name" value="Methyltransf_11"/>
</dbReference>
<evidence type="ECO:0000313" key="2">
    <source>
        <dbReference type="EMBL" id="OGE94870.1"/>
    </source>
</evidence>
<dbReference type="Gene3D" id="3.40.50.150">
    <property type="entry name" value="Vaccinia Virus protein VP39"/>
    <property type="match status" value="1"/>
</dbReference>
<sequence length="251" mass="28782">MDNALYEQWKKDEEAPFQGWDFSYLKGRVLEETPPWSYEKTALALLRKSNSVLDMATGGGEKFSTFAPFPKDTAAIEGYPPNVEIAKKKLEPLGVKVFEASETKVLPFPDNKFDLVLNRHGGFNIKELYRILKPEGQFFTQQVGGDNLAGLQEFFNQTPKWPDLILGLVKPKFEEQGFTIKESQEWKGKVTFKDAGAIVYFLKAVPWIVDNFGVDSHLKYLNKLQARLEKEGKLEFIYSRYVIWAIKRMPA</sequence>
<name>A0A1F5PZ55_9BACT</name>
<dbReference type="Pfam" id="PF08241">
    <property type="entry name" value="Methyltransf_11"/>
    <property type="match status" value="1"/>
</dbReference>
<dbReference type="InterPro" id="IPR052939">
    <property type="entry name" value="23S_rRNA_MeTrnsfrase_RlmA"/>
</dbReference>
<evidence type="ECO:0000313" key="3">
    <source>
        <dbReference type="Proteomes" id="UP000177281"/>
    </source>
</evidence>
<dbReference type="Proteomes" id="UP000177281">
    <property type="component" value="Unassembled WGS sequence"/>
</dbReference>
<proteinExistence type="predicted"/>
<feature type="domain" description="Methyltransferase type 11" evidence="1">
    <location>
        <begin position="53"/>
        <end position="139"/>
    </location>
</feature>
<accession>A0A1F5PZ55</accession>
<dbReference type="CDD" id="cd02440">
    <property type="entry name" value="AdoMet_MTases"/>
    <property type="match status" value="1"/>
</dbReference>